<dbReference type="EMBL" id="KL142389">
    <property type="protein sequence ID" value="KDR72425.1"/>
    <property type="molecule type" value="Genomic_DNA"/>
</dbReference>
<evidence type="ECO:0000313" key="1">
    <source>
        <dbReference type="EMBL" id="KDR72425.1"/>
    </source>
</evidence>
<dbReference type="HOGENOM" id="CLU_1283341_0_0_1"/>
<gene>
    <name evidence="1" type="ORF">GALMADRAFT_771455</name>
</gene>
<sequence length="215" mass="25499">MTCLCNSTFSFLEDPSRNLSEASLFVVELSPIFLKRIFNHSFKYILRRRFRQHHARLPRSRERRVLGMQTNYELQQLRGFEPPTYRHEAQVQPVEIFHVETVANHLRCPRRLHEVGYTNNLSPELQVVLCFNHVSSSMNVDSSNSNVNSTAPPPSSAYQYPLFNLDYRLQHCQPDFDYLLGRTSCTRQNRLVRFDRLTRHLQTWAPRRYQTAYIH</sequence>
<reference evidence="2" key="1">
    <citation type="journal article" date="2014" name="Proc. Natl. Acad. Sci. U.S.A.">
        <title>Extensive sampling of basidiomycete genomes demonstrates inadequacy of the white-rot/brown-rot paradigm for wood decay fungi.</title>
        <authorList>
            <person name="Riley R."/>
            <person name="Salamov A.A."/>
            <person name="Brown D.W."/>
            <person name="Nagy L.G."/>
            <person name="Floudas D."/>
            <person name="Held B.W."/>
            <person name="Levasseur A."/>
            <person name="Lombard V."/>
            <person name="Morin E."/>
            <person name="Otillar R."/>
            <person name="Lindquist E.A."/>
            <person name="Sun H."/>
            <person name="LaButti K.M."/>
            <person name="Schmutz J."/>
            <person name="Jabbour D."/>
            <person name="Luo H."/>
            <person name="Baker S.E."/>
            <person name="Pisabarro A.G."/>
            <person name="Walton J.D."/>
            <person name="Blanchette R.A."/>
            <person name="Henrissat B."/>
            <person name="Martin F."/>
            <person name="Cullen D."/>
            <person name="Hibbett D.S."/>
            <person name="Grigoriev I.V."/>
        </authorList>
    </citation>
    <scope>NUCLEOTIDE SEQUENCE [LARGE SCALE GENOMIC DNA]</scope>
    <source>
        <strain evidence="2">CBS 339.88</strain>
    </source>
</reference>
<proteinExistence type="predicted"/>
<name>A0A067SND6_GALM3</name>
<dbReference type="AlphaFoldDB" id="A0A067SND6"/>
<protein>
    <submittedName>
        <fullName evidence="1">Uncharacterized protein</fullName>
    </submittedName>
</protein>
<organism evidence="1 2">
    <name type="scientific">Galerina marginata (strain CBS 339.88)</name>
    <dbReference type="NCBI Taxonomy" id="685588"/>
    <lineage>
        <taxon>Eukaryota</taxon>
        <taxon>Fungi</taxon>
        <taxon>Dikarya</taxon>
        <taxon>Basidiomycota</taxon>
        <taxon>Agaricomycotina</taxon>
        <taxon>Agaricomycetes</taxon>
        <taxon>Agaricomycetidae</taxon>
        <taxon>Agaricales</taxon>
        <taxon>Agaricineae</taxon>
        <taxon>Strophariaceae</taxon>
        <taxon>Galerina</taxon>
    </lineage>
</organism>
<evidence type="ECO:0000313" key="2">
    <source>
        <dbReference type="Proteomes" id="UP000027222"/>
    </source>
</evidence>
<dbReference type="Proteomes" id="UP000027222">
    <property type="component" value="Unassembled WGS sequence"/>
</dbReference>
<accession>A0A067SND6</accession>
<keyword evidence="2" id="KW-1185">Reference proteome</keyword>